<feature type="domain" description="Halobacterial output" evidence="1">
    <location>
        <begin position="23"/>
        <end position="83"/>
    </location>
</feature>
<dbReference type="Pfam" id="PF18545">
    <property type="entry name" value="HalOD1"/>
    <property type="match status" value="1"/>
</dbReference>
<accession>A0A3P3RJZ5</accession>
<name>A0A3P3RJZ5_9EURY</name>
<organism evidence="2 3">
    <name type="scientific">Halocatena pleomorpha</name>
    <dbReference type="NCBI Taxonomy" id="1785090"/>
    <lineage>
        <taxon>Archaea</taxon>
        <taxon>Methanobacteriati</taxon>
        <taxon>Methanobacteriota</taxon>
        <taxon>Stenosarchaea group</taxon>
        <taxon>Halobacteria</taxon>
        <taxon>Halobacteriales</taxon>
        <taxon>Natronomonadaceae</taxon>
        <taxon>Halocatena</taxon>
    </lineage>
</organism>
<protein>
    <recommendedName>
        <fullName evidence="1">Halobacterial output domain-containing protein</fullName>
    </recommendedName>
</protein>
<dbReference type="OrthoDB" id="199137at2157"/>
<evidence type="ECO:0000313" key="3">
    <source>
        <dbReference type="Proteomes" id="UP000282322"/>
    </source>
</evidence>
<dbReference type="InterPro" id="IPR040624">
    <property type="entry name" value="HalOD1"/>
</dbReference>
<evidence type="ECO:0000259" key="1">
    <source>
        <dbReference type="Pfam" id="PF18545"/>
    </source>
</evidence>
<dbReference type="EMBL" id="RRCH01000003">
    <property type="protein sequence ID" value="RRJ33846.1"/>
    <property type="molecule type" value="Genomic_DNA"/>
</dbReference>
<comment type="caution">
    <text evidence="2">The sequence shown here is derived from an EMBL/GenBank/DDBJ whole genome shotgun (WGS) entry which is preliminary data.</text>
</comment>
<proteinExistence type="predicted"/>
<dbReference type="AlphaFoldDB" id="A0A3P3RJZ5"/>
<reference evidence="2 3" key="1">
    <citation type="submission" date="2018-11" db="EMBL/GenBank/DDBJ databases">
        <title>Taxonoimc description of Halomarina strain SPP-AMP-1.</title>
        <authorList>
            <person name="Pal Y."/>
            <person name="Srinivasana K."/>
            <person name="Verma A."/>
            <person name="Kumar P."/>
        </authorList>
    </citation>
    <scope>NUCLEOTIDE SEQUENCE [LARGE SCALE GENOMIC DNA]</scope>
    <source>
        <strain evidence="2 3">SPP-AMP-1</strain>
    </source>
</reference>
<keyword evidence="3" id="KW-1185">Reference proteome</keyword>
<dbReference type="Proteomes" id="UP000282322">
    <property type="component" value="Unassembled WGS sequence"/>
</dbReference>
<sequence>MGRTSSEPVRTGTTEFLYDSSRHSLGVRVVEAVGNVAGVDETEITASLNAVVDPEALNALFEDGAGGEVRFTFDGYRITVTVSEDGTGHIYVE</sequence>
<evidence type="ECO:0000313" key="2">
    <source>
        <dbReference type="EMBL" id="RRJ33846.1"/>
    </source>
</evidence>
<gene>
    <name evidence="2" type="ORF">EIK79_02305</name>
</gene>